<dbReference type="Proteomes" id="UP001228643">
    <property type="component" value="Unassembled WGS sequence"/>
</dbReference>
<sequence length="149" mass="17057">MRDNNQLIRFLEAQNQVYLKALSEIKKGKKYTHWMWYIFPQMKGLGSSETAQYYGIKDLNEATAYLQHPILGKHLVEIATEVLHIKGKIATDIFGTPDDLKLFSCMTLFANVENTDPVFAKVLDKYFNGLQDEATLLLLVKNKLSNNTL</sequence>
<dbReference type="Gene3D" id="1.25.40.380">
    <property type="entry name" value="Protein of unknown function DUF1810"/>
    <property type="match status" value="1"/>
</dbReference>
<dbReference type="EMBL" id="JASCRY010000003">
    <property type="protein sequence ID" value="MDI5950307.1"/>
    <property type="molecule type" value="Genomic_DNA"/>
</dbReference>
<organism evidence="1 2">
    <name type="scientific">Flavobacterium yafengii</name>
    <dbReference type="NCBI Taxonomy" id="3041253"/>
    <lineage>
        <taxon>Bacteria</taxon>
        <taxon>Pseudomonadati</taxon>
        <taxon>Bacteroidota</taxon>
        <taxon>Flavobacteriia</taxon>
        <taxon>Flavobacteriales</taxon>
        <taxon>Flavobacteriaceae</taxon>
        <taxon>Flavobacterium</taxon>
    </lineage>
</organism>
<evidence type="ECO:0000313" key="1">
    <source>
        <dbReference type="EMBL" id="MDI5950307.1"/>
    </source>
</evidence>
<dbReference type="InterPro" id="IPR036287">
    <property type="entry name" value="Rv1873-like_sf"/>
</dbReference>
<dbReference type="SUPFAM" id="SSF140736">
    <property type="entry name" value="Rv1873-like"/>
    <property type="match status" value="1"/>
</dbReference>
<dbReference type="AlphaFoldDB" id="A0AAW6TL42"/>
<reference evidence="1 2" key="1">
    <citation type="submission" date="2023-04" db="EMBL/GenBank/DDBJ databases">
        <title>Two novel species of Flavobacterium.</title>
        <authorList>
            <person name="Liu Q."/>
            <person name="Xin Y.-H."/>
        </authorList>
    </citation>
    <scope>NUCLEOTIDE SEQUENCE [LARGE SCALE GENOMIC DNA]</scope>
    <source>
        <strain evidence="1 2">LB2P87</strain>
    </source>
</reference>
<dbReference type="RefSeq" id="WP_282716866.1">
    <property type="nucleotide sequence ID" value="NZ_JASCRY010000003.1"/>
</dbReference>
<accession>A0AAW6TL42</accession>
<keyword evidence="2" id="KW-1185">Reference proteome</keyword>
<dbReference type="PIRSF" id="PIRSF008546">
    <property type="entry name" value="UCP008546"/>
    <property type="match status" value="1"/>
</dbReference>
<protein>
    <submittedName>
        <fullName evidence="1">DUF1810 domain-containing protein</fullName>
    </submittedName>
</protein>
<dbReference type="Pfam" id="PF08837">
    <property type="entry name" value="DUF1810"/>
    <property type="match status" value="1"/>
</dbReference>
<gene>
    <name evidence="1" type="ORF">QLS97_11670</name>
</gene>
<name>A0AAW6TL42_9FLAO</name>
<comment type="caution">
    <text evidence="1">The sequence shown here is derived from an EMBL/GenBank/DDBJ whole genome shotgun (WGS) entry which is preliminary data.</text>
</comment>
<proteinExistence type="predicted"/>
<dbReference type="InterPro" id="IPR014937">
    <property type="entry name" value="DUF1810"/>
</dbReference>
<evidence type="ECO:0000313" key="2">
    <source>
        <dbReference type="Proteomes" id="UP001228643"/>
    </source>
</evidence>